<evidence type="ECO:0000256" key="3">
    <source>
        <dbReference type="ARBA" id="ARBA00022471"/>
    </source>
</evidence>
<keyword evidence="4 6" id="KW-0964">Secreted</keyword>
<dbReference type="OrthoDB" id="876876at2759"/>
<keyword evidence="8" id="KW-1185">Reference proteome</keyword>
<gene>
    <name evidence="7" type="ORF">PHJA_001150400</name>
</gene>
<evidence type="ECO:0000313" key="7">
    <source>
        <dbReference type="EMBL" id="GFP90066.1"/>
    </source>
</evidence>
<evidence type="ECO:0000313" key="8">
    <source>
        <dbReference type="Proteomes" id="UP000653305"/>
    </source>
</evidence>
<evidence type="ECO:0000256" key="5">
    <source>
        <dbReference type="ARBA" id="ARBA00022729"/>
    </source>
</evidence>
<comment type="caution">
    <text evidence="7">The sequence shown here is derived from an EMBL/GenBank/DDBJ whole genome shotgun (WGS) entry which is preliminary data.</text>
</comment>
<dbReference type="GO" id="GO:0060320">
    <property type="term" value="P:rejection of self pollen"/>
    <property type="evidence" value="ECO:0007669"/>
    <property type="project" value="UniProtKB-KW"/>
</dbReference>
<dbReference type="Proteomes" id="UP000653305">
    <property type="component" value="Unassembled WGS sequence"/>
</dbReference>
<comment type="subcellular location">
    <subcellularLocation>
        <location evidence="1 6">Secreted</location>
    </subcellularLocation>
</comment>
<dbReference type="EMBL" id="BMAC01000208">
    <property type="protein sequence ID" value="GFP90066.1"/>
    <property type="molecule type" value="Genomic_DNA"/>
</dbReference>
<protein>
    <recommendedName>
        <fullName evidence="6">S-protein homolog</fullName>
    </recommendedName>
</protein>
<accession>A0A830BTE5</accession>
<evidence type="ECO:0000256" key="6">
    <source>
        <dbReference type="RuleBase" id="RU367044"/>
    </source>
</evidence>
<dbReference type="GO" id="GO:0005576">
    <property type="term" value="C:extracellular region"/>
    <property type="evidence" value="ECO:0007669"/>
    <property type="project" value="UniProtKB-SubCell"/>
</dbReference>
<evidence type="ECO:0000256" key="4">
    <source>
        <dbReference type="ARBA" id="ARBA00022525"/>
    </source>
</evidence>
<proteinExistence type="inferred from homology"/>
<sequence length="90" mass="10679">MHCDEELGNHTLKPGEDYHFDFSKGPKTLIFCHLWWNGKNIGFDVFRTSWKDEYCVKSHNVKLCGWLVRPDGIYIAENVPPRSFTRVYTW</sequence>
<dbReference type="Pfam" id="PF05938">
    <property type="entry name" value="Self-incomp_S1"/>
    <property type="match status" value="1"/>
</dbReference>
<name>A0A830BTE5_9LAMI</name>
<comment type="similarity">
    <text evidence="2 6">Belongs to the plant self-incompatibility (S1) protein family.</text>
</comment>
<dbReference type="PANTHER" id="PTHR31232">
    <property type="match status" value="1"/>
</dbReference>
<dbReference type="PANTHER" id="PTHR31232:SF61">
    <property type="entry name" value="S-PROTEIN HOMOLOG"/>
    <property type="match status" value="1"/>
</dbReference>
<keyword evidence="3 6" id="KW-0713">Self-incompatibility</keyword>
<evidence type="ECO:0000256" key="1">
    <source>
        <dbReference type="ARBA" id="ARBA00004613"/>
    </source>
</evidence>
<dbReference type="InterPro" id="IPR010264">
    <property type="entry name" value="Self-incomp_S1"/>
</dbReference>
<keyword evidence="5" id="KW-0732">Signal</keyword>
<dbReference type="AlphaFoldDB" id="A0A830BTE5"/>
<reference evidence="7" key="1">
    <citation type="submission" date="2020-07" db="EMBL/GenBank/DDBJ databases">
        <title>Ethylene signaling mediates host invasion by parasitic plants.</title>
        <authorList>
            <person name="Yoshida S."/>
        </authorList>
    </citation>
    <scope>NUCLEOTIDE SEQUENCE</scope>
    <source>
        <strain evidence="7">Okayama</strain>
    </source>
</reference>
<organism evidence="7 8">
    <name type="scientific">Phtheirospermum japonicum</name>
    <dbReference type="NCBI Taxonomy" id="374723"/>
    <lineage>
        <taxon>Eukaryota</taxon>
        <taxon>Viridiplantae</taxon>
        <taxon>Streptophyta</taxon>
        <taxon>Embryophyta</taxon>
        <taxon>Tracheophyta</taxon>
        <taxon>Spermatophyta</taxon>
        <taxon>Magnoliopsida</taxon>
        <taxon>eudicotyledons</taxon>
        <taxon>Gunneridae</taxon>
        <taxon>Pentapetalae</taxon>
        <taxon>asterids</taxon>
        <taxon>lamiids</taxon>
        <taxon>Lamiales</taxon>
        <taxon>Orobanchaceae</taxon>
        <taxon>Orobanchaceae incertae sedis</taxon>
        <taxon>Phtheirospermum</taxon>
    </lineage>
</organism>
<evidence type="ECO:0000256" key="2">
    <source>
        <dbReference type="ARBA" id="ARBA00005581"/>
    </source>
</evidence>